<evidence type="ECO:0000313" key="2">
    <source>
        <dbReference type="EMBL" id="SUU87279.1"/>
    </source>
</evidence>
<dbReference type="RefSeq" id="WP_115729808.1">
    <property type="nucleotide sequence ID" value="NZ_BAAAVY010000033.1"/>
</dbReference>
<sequence>MAVFATAFGLTTQAHASIPLLNATCPGAIEVHADAGGPVYINGKEGTLKKFNNTYFEIKGVGVTISLSINPDGSPSVSYSGKGGANGICTVKAS</sequence>
<organism evidence="2 3">
    <name type="scientific">Aminobacter aminovorans</name>
    <name type="common">Chelatobacter heintzii</name>
    <dbReference type="NCBI Taxonomy" id="83263"/>
    <lineage>
        <taxon>Bacteria</taxon>
        <taxon>Pseudomonadati</taxon>
        <taxon>Pseudomonadota</taxon>
        <taxon>Alphaproteobacteria</taxon>
        <taxon>Hyphomicrobiales</taxon>
        <taxon>Phyllobacteriaceae</taxon>
        <taxon>Aminobacter</taxon>
    </lineage>
</organism>
<evidence type="ECO:0000313" key="3">
    <source>
        <dbReference type="Proteomes" id="UP000254701"/>
    </source>
</evidence>
<name>A0A380WE23_AMIAI</name>
<evidence type="ECO:0000256" key="1">
    <source>
        <dbReference type="SAM" id="SignalP"/>
    </source>
</evidence>
<dbReference type="AlphaFoldDB" id="A0A380WE23"/>
<protein>
    <submittedName>
        <fullName evidence="2">Uncharacterized protein</fullName>
    </submittedName>
</protein>
<accession>A0A380WE23</accession>
<feature type="signal peptide" evidence="1">
    <location>
        <begin position="1"/>
        <end position="16"/>
    </location>
</feature>
<proteinExistence type="predicted"/>
<keyword evidence="1" id="KW-0732">Signal</keyword>
<reference evidence="2 3" key="1">
    <citation type="submission" date="2018-06" db="EMBL/GenBank/DDBJ databases">
        <authorList>
            <consortium name="Pathogen Informatics"/>
            <person name="Doyle S."/>
        </authorList>
    </citation>
    <scope>NUCLEOTIDE SEQUENCE [LARGE SCALE GENOMIC DNA]</scope>
    <source>
        <strain evidence="2 3">NCTC10684</strain>
    </source>
</reference>
<dbReference type="Proteomes" id="UP000254701">
    <property type="component" value="Unassembled WGS sequence"/>
</dbReference>
<dbReference type="EMBL" id="UFSM01000001">
    <property type="protein sequence ID" value="SUU87279.1"/>
    <property type="molecule type" value="Genomic_DNA"/>
</dbReference>
<dbReference type="OrthoDB" id="8372029at2"/>
<feature type="chain" id="PRO_5016962506" evidence="1">
    <location>
        <begin position="17"/>
        <end position="94"/>
    </location>
</feature>
<gene>
    <name evidence="2" type="ORF">NCTC10684_00471</name>
</gene>